<dbReference type="OrthoDB" id="7727629at2"/>
<keyword evidence="1" id="KW-1133">Transmembrane helix</keyword>
<dbReference type="RefSeq" id="WP_025062721.1">
    <property type="nucleotide sequence ID" value="NZ_RAQK01000001.1"/>
</dbReference>
<gene>
    <name evidence="2" type="ORF">C8N30_0302</name>
</gene>
<reference evidence="2 3" key="1">
    <citation type="submission" date="2018-09" db="EMBL/GenBank/DDBJ databases">
        <title>Genomic Encyclopedia of Archaeal and Bacterial Type Strains, Phase II (KMG-II): from individual species to whole genera.</title>
        <authorList>
            <person name="Goeker M."/>
        </authorList>
    </citation>
    <scope>NUCLEOTIDE SEQUENCE [LARGE SCALE GENOMIC DNA]</scope>
    <source>
        <strain evidence="2 3">DSM 11458</strain>
    </source>
</reference>
<dbReference type="STRING" id="1443111.Z949_2261"/>
<keyword evidence="3" id="KW-1185">Reference proteome</keyword>
<dbReference type="EMBL" id="RAQK01000001">
    <property type="protein sequence ID" value="RKE95765.1"/>
    <property type="molecule type" value="Genomic_DNA"/>
</dbReference>
<dbReference type="Proteomes" id="UP000284407">
    <property type="component" value="Unassembled WGS sequence"/>
</dbReference>
<sequence>MIYILVVGLAIWMFGCGYSGYHKRFGLFVIVLLTGMGLNTLWMMFGLDARPLSPPAITAHAAALMYAISAVGLGFLLGRIVRGFRDSRVTADD</sequence>
<evidence type="ECO:0000313" key="2">
    <source>
        <dbReference type="EMBL" id="RKE95765.1"/>
    </source>
</evidence>
<accession>A0A420DNH0</accession>
<dbReference type="AlphaFoldDB" id="A0A420DNH0"/>
<name>A0A420DNH0_9RHOB</name>
<comment type="caution">
    <text evidence="2">The sequence shown here is derived from an EMBL/GenBank/DDBJ whole genome shotgun (WGS) entry which is preliminary data.</text>
</comment>
<keyword evidence="1" id="KW-0812">Transmembrane</keyword>
<keyword evidence="1" id="KW-0472">Membrane</keyword>
<feature type="transmembrane region" description="Helical" evidence="1">
    <location>
        <begin position="25"/>
        <end position="45"/>
    </location>
</feature>
<evidence type="ECO:0000256" key="1">
    <source>
        <dbReference type="SAM" id="Phobius"/>
    </source>
</evidence>
<proteinExistence type="predicted"/>
<organism evidence="2 3">
    <name type="scientific">Sulfitobacter guttiformis</name>
    <dbReference type="NCBI Taxonomy" id="74349"/>
    <lineage>
        <taxon>Bacteria</taxon>
        <taxon>Pseudomonadati</taxon>
        <taxon>Pseudomonadota</taxon>
        <taxon>Alphaproteobacteria</taxon>
        <taxon>Rhodobacterales</taxon>
        <taxon>Roseobacteraceae</taxon>
        <taxon>Sulfitobacter</taxon>
    </lineage>
</organism>
<evidence type="ECO:0000313" key="3">
    <source>
        <dbReference type="Proteomes" id="UP000284407"/>
    </source>
</evidence>
<feature type="transmembrane region" description="Helical" evidence="1">
    <location>
        <begin position="57"/>
        <end position="78"/>
    </location>
</feature>
<protein>
    <submittedName>
        <fullName evidence="2">Uncharacterized protein</fullName>
    </submittedName>
</protein>